<dbReference type="InterPro" id="IPR010982">
    <property type="entry name" value="Lambda_DNA-bd_dom_sf"/>
</dbReference>
<dbReference type="EMBL" id="JBHTGP010000018">
    <property type="protein sequence ID" value="MFD0690534.1"/>
    <property type="molecule type" value="Genomic_DNA"/>
</dbReference>
<comment type="caution">
    <text evidence="2">The sequence shown here is derived from an EMBL/GenBank/DDBJ whole genome shotgun (WGS) entry which is preliminary data.</text>
</comment>
<accession>A0ABW2XW19</accession>
<proteinExistence type="predicted"/>
<evidence type="ECO:0000259" key="1">
    <source>
        <dbReference type="PROSITE" id="PS50943"/>
    </source>
</evidence>
<feature type="domain" description="HTH cro/C1-type" evidence="1">
    <location>
        <begin position="18"/>
        <end position="71"/>
    </location>
</feature>
<keyword evidence="3" id="KW-1185">Reference proteome</keyword>
<dbReference type="CDD" id="cd00093">
    <property type="entry name" value="HTH_XRE"/>
    <property type="match status" value="1"/>
</dbReference>
<organism evidence="2 3">
    <name type="scientific">Actinomadura fibrosa</name>
    <dbReference type="NCBI Taxonomy" id="111802"/>
    <lineage>
        <taxon>Bacteria</taxon>
        <taxon>Bacillati</taxon>
        <taxon>Actinomycetota</taxon>
        <taxon>Actinomycetes</taxon>
        <taxon>Streptosporangiales</taxon>
        <taxon>Thermomonosporaceae</taxon>
        <taxon>Actinomadura</taxon>
    </lineage>
</organism>
<sequence>MRNENRQTYRRRKIGDALREFREELGLTQCAASRILECSQASVSAYENGHRAIRPRDLKYILDTYGVTDELVRGRLLSLAAQGRQRGWWHNFEERFEPGVVDFASLEADASRILIFEPERVHGLLQTEAYAHAVILGSGSAVRSPRDAETEVNFRLHRQRLHEQTNPPRISVILGEGALRQLIGGPVVMREQHRKLLTMGERPHISLRVIPFSAGAHPGHGAFTILSVGIDAPLDVVAIDCLTRNWYIDEPPEIEYYTEAFEALEGFALSESDSRTLIERVAFEI</sequence>
<protein>
    <submittedName>
        <fullName evidence="2">Helix-turn-helix domain-containing protein</fullName>
    </submittedName>
</protein>
<dbReference type="InterPro" id="IPR043917">
    <property type="entry name" value="DUF5753"/>
</dbReference>
<dbReference type="RefSeq" id="WP_131762041.1">
    <property type="nucleotide sequence ID" value="NZ_CAACUY010000205.1"/>
</dbReference>
<dbReference type="InterPro" id="IPR001387">
    <property type="entry name" value="Cro/C1-type_HTH"/>
</dbReference>
<dbReference type="Pfam" id="PF19054">
    <property type="entry name" value="DUF5753"/>
    <property type="match status" value="1"/>
</dbReference>
<reference evidence="3" key="1">
    <citation type="journal article" date="2019" name="Int. J. Syst. Evol. Microbiol.">
        <title>The Global Catalogue of Microorganisms (GCM) 10K type strain sequencing project: providing services to taxonomists for standard genome sequencing and annotation.</title>
        <authorList>
            <consortium name="The Broad Institute Genomics Platform"/>
            <consortium name="The Broad Institute Genome Sequencing Center for Infectious Disease"/>
            <person name="Wu L."/>
            <person name="Ma J."/>
        </authorList>
    </citation>
    <scope>NUCLEOTIDE SEQUENCE [LARGE SCALE GENOMIC DNA]</scope>
    <source>
        <strain evidence="3">JCM 9371</strain>
    </source>
</reference>
<dbReference type="PROSITE" id="PS50943">
    <property type="entry name" value="HTH_CROC1"/>
    <property type="match status" value="1"/>
</dbReference>
<dbReference type="Gene3D" id="1.10.260.40">
    <property type="entry name" value="lambda repressor-like DNA-binding domains"/>
    <property type="match status" value="1"/>
</dbReference>
<dbReference type="SUPFAM" id="SSF47413">
    <property type="entry name" value="lambda repressor-like DNA-binding domains"/>
    <property type="match status" value="1"/>
</dbReference>
<evidence type="ECO:0000313" key="3">
    <source>
        <dbReference type="Proteomes" id="UP001597063"/>
    </source>
</evidence>
<dbReference type="SMART" id="SM00530">
    <property type="entry name" value="HTH_XRE"/>
    <property type="match status" value="1"/>
</dbReference>
<dbReference type="Pfam" id="PF13560">
    <property type="entry name" value="HTH_31"/>
    <property type="match status" value="1"/>
</dbReference>
<dbReference type="Proteomes" id="UP001597063">
    <property type="component" value="Unassembled WGS sequence"/>
</dbReference>
<gene>
    <name evidence="2" type="ORF">ACFQZM_39020</name>
</gene>
<name>A0ABW2XW19_9ACTN</name>
<evidence type="ECO:0000313" key="2">
    <source>
        <dbReference type="EMBL" id="MFD0690534.1"/>
    </source>
</evidence>